<dbReference type="CDD" id="cd00342">
    <property type="entry name" value="gram_neg_porins"/>
    <property type="match status" value="1"/>
</dbReference>
<sequence>MKASYLILASLAALPALCAAQSHVVLYGIVDTGVAYVSNQQGSQAWKAQSSNLSGNRWGLKGSEDLGGGLQAVFLLENGFDINSGKSTQGGREFGRQAYVGLRSRQYGSLTFGRQYESVLQFVGVMSSAARWASIVGAHEGNIDDLAPAFRVNNSVKFTSVDYHGLTFGGLYGFSNQPGAFSDNQAWSLGARYAHGPLVLAAGYFRLNHPAAPGTAGAVGAAGSGAQSDYGGANGLASLGGSGTILSHQVFAAGGTYAMGHATLGLLFSHTVFDASIASARADNYELNGRYQWSPQLGLGAAYIYTDGRNDAGGRPKYQQVNLGADYYLSKRTDLYLVGLYQHASGDAARAALFTQPASSTRSQTSVIAGIRHTF</sequence>
<evidence type="ECO:0000256" key="5">
    <source>
        <dbReference type="ARBA" id="ARBA00022692"/>
    </source>
</evidence>
<evidence type="ECO:0000313" key="14">
    <source>
        <dbReference type="Proteomes" id="UP000036700"/>
    </source>
</evidence>
<evidence type="ECO:0000256" key="1">
    <source>
        <dbReference type="ARBA" id="ARBA00004571"/>
    </source>
</evidence>
<dbReference type="PANTHER" id="PTHR34501:SF9">
    <property type="entry name" value="MAJOR OUTER MEMBRANE PROTEIN P.IA"/>
    <property type="match status" value="1"/>
</dbReference>
<keyword evidence="3" id="KW-0813">Transport</keyword>
<dbReference type="RefSeq" id="WP_047215278.1">
    <property type="nucleotide sequence ID" value="NZ_CP011568.3"/>
</dbReference>
<dbReference type="EMBL" id="CP011568">
    <property type="protein sequence ID" value="AKJ69377.1"/>
    <property type="molecule type" value="Genomic_DNA"/>
</dbReference>
<protein>
    <recommendedName>
        <fullName evidence="12">Porin domain-containing protein</fullName>
    </recommendedName>
</protein>
<evidence type="ECO:0000256" key="10">
    <source>
        <dbReference type="ARBA" id="ARBA00023237"/>
    </source>
</evidence>
<organism evidence="13 14">
    <name type="scientific">Pandoraea thiooxydans</name>
    <dbReference type="NCBI Taxonomy" id="445709"/>
    <lineage>
        <taxon>Bacteria</taxon>
        <taxon>Pseudomonadati</taxon>
        <taxon>Pseudomonadota</taxon>
        <taxon>Betaproteobacteria</taxon>
        <taxon>Burkholderiales</taxon>
        <taxon>Burkholderiaceae</taxon>
        <taxon>Pandoraea</taxon>
    </lineage>
</organism>
<keyword evidence="7" id="KW-0406">Ion transport</keyword>
<dbReference type="InterPro" id="IPR001702">
    <property type="entry name" value="Porin_Gram-ve"/>
</dbReference>
<dbReference type="AlphaFoldDB" id="A0A0G3EVL7"/>
<evidence type="ECO:0000256" key="11">
    <source>
        <dbReference type="SAM" id="SignalP"/>
    </source>
</evidence>
<evidence type="ECO:0000256" key="3">
    <source>
        <dbReference type="ARBA" id="ARBA00022448"/>
    </source>
</evidence>
<dbReference type="InterPro" id="IPR023614">
    <property type="entry name" value="Porin_dom_sf"/>
</dbReference>
<keyword evidence="5" id="KW-0812">Transmembrane</keyword>
<gene>
    <name evidence="13" type="ORF">ABW99_15285</name>
</gene>
<dbReference type="Pfam" id="PF13609">
    <property type="entry name" value="Porin_4"/>
    <property type="match status" value="1"/>
</dbReference>
<keyword evidence="6 11" id="KW-0732">Signal</keyword>
<evidence type="ECO:0000256" key="7">
    <source>
        <dbReference type="ARBA" id="ARBA00023065"/>
    </source>
</evidence>
<feature type="chain" id="PRO_5002553426" description="Porin domain-containing protein" evidence="11">
    <location>
        <begin position="19"/>
        <end position="375"/>
    </location>
</feature>
<evidence type="ECO:0000259" key="12">
    <source>
        <dbReference type="Pfam" id="PF13609"/>
    </source>
</evidence>
<dbReference type="KEGG" id="ptx:ABW99_15285"/>
<dbReference type="SUPFAM" id="SSF56935">
    <property type="entry name" value="Porins"/>
    <property type="match status" value="1"/>
</dbReference>
<comment type="subcellular location">
    <subcellularLocation>
        <location evidence="1">Cell outer membrane</location>
        <topology evidence="1">Multi-pass membrane protein</topology>
    </subcellularLocation>
</comment>
<dbReference type="InterPro" id="IPR033900">
    <property type="entry name" value="Gram_neg_porin_domain"/>
</dbReference>
<accession>A0A0G3EVL7</accession>
<evidence type="ECO:0000256" key="4">
    <source>
        <dbReference type="ARBA" id="ARBA00022452"/>
    </source>
</evidence>
<evidence type="ECO:0000256" key="6">
    <source>
        <dbReference type="ARBA" id="ARBA00022729"/>
    </source>
</evidence>
<dbReference type="GO" id="GO:0034220">
    <property type="term" value="P:monoatomic ion transmembrane transport"/>
    <property type="evidence" value="ECO:0007669"/>
    <property type="project" value="InterPro"/>
</dbReference>
<dbReference type="GO" id="GO:0046930">
    <property type="term" value="C:pore complex"/>
    <property type="evidence" value="ECO:0007669"/>
    <property type="project" value="UniProtKB-KW"/>
</dbReference>
<evidence type="ECO:0000256" key="2">
    <source>
        <dbReference type="ARBA" id="ARBA00011233"/>
    </source>
</evidence>
<dbReference type="Gene3D" id="2.40.160.10">
    <property type="entry name" value="Porin"/>
    <property type="match status" value="1"/>
</dbReference>
<comment type="subunit">
    <text evidence="2">Homotrimer.</text>
</comment>
<proteinExistence type="predicted"/>
<feature type="domain" description="Porin" evidence="12">
    <location>
        <begin position="8"/>
        <end position="344"/>
    </location>
</feature>
<dbReference type="GO" id="GO:0009279">
    <property type="term" value="C:cell outer membrane"/>
    <property type="evidence" value="ECO:0007669"/>
    <property type="project" value="UniProtKB-SubCell"/>
</dbReference>
<dbReference type="GO" id="GO:0015288">
    <property type="term" value="F:porin activity"/>
    <property type="evidence" value="ECO:0007669"/>
    <property type="project" value="UniProtKB-KW"/>
</dbReference>
<keyword evidence="8" id="KW-0626">Porin</keyword>
<dbReference type="STRING" id="445709.ABW99_15285"/>
<keyword evidence="14" id="KW-1185">Reference proteome</keyword>
<name>A0A0G3EVL7_9BURK</name>
<dbReference type="PRINTS" id="PR00182">
    <property type="entry name" value="ECOLNEIPORIN"/>
</dbReference>
<dbReference type="PRINTS" id="PR00184">
    <property type="entry name" value="NEISSPPORIN"/>
</dbReference>
<dbReference type="OrthoDB" id="8982743at2"/>
<keyword evidence="9" id="KW-0472">Membrane</keyword>
<keyword evidence="10" id="KW-0998">Cell outer membrane</keyword>
<dbReference type="PANTHER" id="PTHR34501">
    <property type="entry name" value="PROTEIN YDDL-RELATED"/>
    <property type="match status" value="1"/>
</dbReference>
<feature type="signal peptide" evidence="11">
    <location>
        <begin position="1"/>
        <end position="18"/>
    </location>
</feature>
<dbReference type="InterPro" id="IPR050298">
    <property type="entry name" value="Gram-neg_bact_OMP"/>
</dbReference>
<reference evidence="14" key="1">
    <citation type="submission" date="2015-06" db="EMBL/GenBank/DDBJ databases">
        <authorList>
            <person name="Lim Y.L."/>
            <person name="Ee R."/>
            <person name="Yong D."/>
            <person name="How K.Y."/>
            <person name="Yin W.F."/>
            <person name="Chan K.G."/>
        </authorList>
    </citation>
    <scope>NUCLEOTIDE SEQUENCE [LARGE SCALE GENOMIC DNA]</scope>
    <source>
        <strain evidence="14">DSM 25325</strain>
    </source>
</reference>
<evidence type="ECO:0000256" key="8">
    <source>
        <dbReference type="ARBA" id="ARBA00023114"/>
    </source>
</evidence>
<dbReference type="InterPro" id="IPR002299">
    <property type="entry name" value="Porin_Neis"/>
</dbReference>
<dbReference type="Proteomes" id="UP000036700">
    <property type="component" value="Chromosome"/>
</dbReference>
<keyword evidence="4" id="KW-1134">Transmembrane beta strand</keyword>
<dbReference type="PATRIC" id="fig|445709.3.peg.3233"/>
<evidence type="ECO:0000313" key="13">
    <source>
        <dbReference type="EMBL" id="AKJ69377.1"/>
    </source>
</evidence>
<evidence type="ECO:0000256" key="9">
    <source>
        <dbReference type="ARBA" id="ARBA00023136"/>
    </source>
</evidence>